<dbReference type="InterPro" id="IPR052815">
    <property type="entry name" value="PDCD2-like_regulator"/>
</dbReference>
<reference evidence="2" key="1">
    <citation type="journal article" date="2014" name="PLoS ONE">
        <title>Transcriptome-Based Identification of ABC Transporters in the Western Tarnished Plant Bug Lygus hesperus.</title>
        <authorList>
            <person name="Hull J.J."/>
            <person name="Chaney K."/>
            <person name="Geib S.M."/>
            <person name="Fabrick J.A."/>
            <person name="Brent C.S."/>
            <person name="Walsh D."/>
            <person name="Lavine L.C."/>
        </authorList>
    </citation>
    <scope>NUCLEOTIDE SEQUENCE</scope>
</reference>
<proteinExistence type="predicted"/>
<accession>A0A0A9WW25</accession>
<evidence type="ECO:0000259" key="1">
    <source>
        <dbReference type="Pfam" id="PF04194"/>
    </source>
</evidence>
<name>A0A0A9WW25_LYGHE</name>
<dbReference type="GO" id="GO:0005737">
    <property type="term" value="C:cytoplasm"/>
    <property type="evidence" value="ECO:0007669"/>
    <property type="project" value="InterPro"/>
</dbReference>
<organism evidence="2">
    <name type="scientific">Lygus hesperus</name>
    <name type="common">Western plant bug</name>
    <dbReference type="NCBI Taxonomy" id="30085"/>
    <lineage>
        <taxon>Eukaryota</taxon>
        <taxon>Metazoa</taxon>
        <taxon>Ecdysozoa</taxon>
        <taxon>Arthropoda</taxon>
        <taxon>Hexapoda</taxon>
        <taxon>Insecta</taxon>
        <taxon>Pterygota</taxon>
        <taxon>Neoptera</taxon>
        <taxon>Paraneoptera</taxon>
        <taxon>Hemiptera</taxon>
        <taxon>Heteroptera</taxon>
        <taxon>Panheteroptera</taxon>
        <taxon>Cimicomorpha</taxon>
        <taxon>Miridae</taxon>
        <taxon>Mirini</taxon>
        <taxon>Lygus</taxon>
    </lineage>
</organism>
<dbReference type="InterPro" id="IPR007320">
    <property type="entry name" value="PDCD2_C"/>
</dbReference>
<feature type="domain" description="Programmed cell death protein 2 C-terminal" evidence="1">
    <location>
        <begin position="6"/>
        <end position="101"/>
    </location>
</feature>
<protein>
    <submittedName>
        <fullName evidence="2">Programmed cell death protein 2</fullName>
    </submittedName>
</protein>
<sequence>MVVRTTEKPLFMNPPHVAQTTRISPCTYCGMARIHELQIMPTALYYLHVADYLPVAQTGGTIRSANMDGVDFGTVTVYSCAHECARHAKGVFVHQEFVCVEDAPPMQLPTNTDNCSK</sequence>
<dbReference type="AlphaFoldDB" id="A0A0A9WW25"/>
<reference evidence="2" key="2">
    <citation type="submission" date="2014-07" db="EMBL/GenBank/DDBJ databases">
        <authorList>
            <person name="Hull J."/>
        </authorList>
    </citation>
    <scope>NUCLEOTIDE SEQUENCE</scope>
</reference>
<dbReference type="EMBL" id="GBHO01030947">
    <property type="protein sequence ID" value="JAG12657.1"/>
    <property type="molecule type" value="Transcribed_RNA"/>
</dbReference>
<dbReference type="PANTHER" id="PTHR46421">
    <property type="entry name" value="PROGRAMMED CELL DEATH PROTEIN 2-LIKE"/>
    <property type="match status" value="1"/>
</dbReference>
<dbReference type="PANTHER" id="PTHR46421:SF2">
    <property type="entry name" value="PROGRAMMED CELL DEATH PROTEIN 2 C-TERMINAL DOMAIN-CONTAINING PROTEIN"/>
    <property type="match status" value="1"/>
</dbReference>
<gene>
    <name evidence="2" type="primary">Pdcd2_0</name>
    <name evidence="2" type="ORF">CM83_57981</name>
</gene>
<dbReference type="Pfam" id="PF04194">
    <property type="entry name" value="PDCD2_C"/>
    <property type="match status" value="1"/>
</dbReference>
<evidence type="ECO:0000313" key="2">
    <source>
        <dbReference type="EMBL" id="JAG12657.1"/>
    </source>
</evidence>